<dbReference type="InterPro" id="IPR012854">
    <property type="entry name" value="Cu_amine_oxidase-like_N"/>
</dbReference>
<evidence type="ECO:0000313" key="4">
    <source>
        <dbReference type="EMBL" id="MFB9755026.1"/>
    </source>
</evidence>
<keyword evidence="2" id="KW-0732">Signal</keyword>
<feature type="signal peptide" evidence="2">
    <location>
        <begin position="1"/>
        <end position="23"/>
    </location>
</feature>
<proteinExistence type="predicted"/>
<accession>A0ABV5W3A0</accession>
<evidence type="ECO:0000256" key="2">
    <source>
        <dbReference type="SAM" id="SignalP"/>
    </source>
</evidence>
<sequence length="257" mass="28203">MKKKTGLLAAAGLLLAVSGVAAAAGTTGEYKGYPVVNVVVNGKEVRGEVPGINMEGNTLIPLKVVSEALGAKVGWDQATATATVTTTAAASSPAGSPTSGQAEDPEKRKLVQSVRDLSKKIDAYIDELSTIRERIRIAKEFYDIKKNDHYFKPMNEFYWKSFEDRYWAIVTETSGSAMNEARQKGLLDKKLMESLDNAQTSMQNYKNAVDHFSRYVSSGQSQFLDYYITSYANAFDMELKAKETFAGAFAEFQSKNP</sequence>
<feature type="compositionally biased region" description="Low complexity" evidence="1">
    <location>
        <begin position="86"/>
        <end position="100"/>
    </location>
</feature>
<dbReference type="RefSeq" id="WP_344909031.1">
    <property type="nucleotide sequence ID" value="NZ_BAAAYO010000007.1"/>
</dbReference>
<reference evidence="4 5" key="1">
    <citation type="submission" date="2024-09" db="EMBL/GenBank/DDBJ databases">
        <authorList>
            <person name="Sun Q."/>
            <person name="Mori K."/>
        </authorList>
    </citation>
    <scope>NUCLEOTIDE SEQUENCE [LARGE SCALE GENOMIC DNA]</scope>
    <source>
        <strain evidence="4 5">JCM 12520</strain>
    </source>
</reference>
<evidence type="ECO:0000256" key="1">
    <source>
        <dbReference type="SAM" id="MobiDB-lite"/>
    </source>
</evidence>
<organism evidence="4 5">
    <name type="scientific">Paenibacillus hodogayensis</name>
    <dbReference type="NCBI Taxonomy" id="279208"/>
    <lineage>
        <taxon>Bacteria</taxon>
        <taxon>Bacillati</taxon>
        <taxon>Bacillota</taxon>
        <taxon>Bacilli</taxon>
        <taxon>Bacillales</taxon>
        <taxon>Paenibacillaceae</taxon>
        <taxon>Paenibacillus</taxon>
    </lineage>
</organism>
<evidence type="ECO:0000313" key="5">
    <source>
        <dbReference type="Proteomes" id="UP001589619"/>
    </source>
</evidence>
<dbReference type="SUPFAM" id="SSF55383">
    <property type="entry name" value="Copper amine oxidase, domain N"/>
    <property type="match status" value="1"/>
</dbReference>
<protein>
    <submittedName>
        <fullName evidence="4">Stalk domain-containing protein</fullName>
    </submittedName>
</protein>
<comment type="caution">
    <text evidence="4">The sequence shown here is derived from an EMBL/GenBank/DDBJ whole genome shotgun (WGS) entry which is preliminary data.</text>
</comment>
<dbReference type="Proteomes" id="UP001589619">
    <property type="component" value="Unassembled WGS sequence"/>
</dbReference>
<name>A0ABV5W3A0_9BACL</name>
<dbReference type="EMBL" id="JBHMAG010000017">
    <property type="protein sequence ID" value="MFB9755026.1"/>
    <property type="molecule type" value="Genomic_DNA"/>
</dbReference>
<feature type="region of interest" description="Disordered" evidence="1">
    <location>
        <begin position="86"/>
        <end position="108"/>
    </location>
</feature>
<evidence type="ECO:0000259" key="3">
    <source>
        <dbReference type="Pfam" id="PF07833"/>
    </source>
</evidence>
<dbReference type="Pfam" id="PF07833">
    <property type="entry name" value="Cu_amine_oxidN1"/>
    <property type="match status" value="1"/>
</dbReference>
<dbReference type="InterPro" id="IPR036582">
    <property type="entry name" value="Mao_N_sf"/>
</dbReference>
<keyword evidence="5" id="KW-1185">Reference proteome</keyword>
<gene>
    <name evidence="4" type="ORF">ACFFNY_25915</name>
</gene>
<feature type="domain" description="Copper amine oxidase-like N-terminal" evidence="3">
    <location>
        <begin position="39"/>
        <end position="86"/>
    </location>
</feature>
<feature type="chain" id="PRO_5047184135" evidence="2">
    <location>
        <begin position="24"/>
        <end position="257"/>
    </location>
</feature>
<dbReference type="Gene3D" id="3.30.457.10">
    <property type="entry name" value="Copper amine oxidase-like, N-terminal domain"/>
    <property type="match status" value="1"/>
</dbReference>